<feature type="transmembrane region" description="Helical" evidence="1">
    <location>
        <begin position="45"/>
        <end position="65"/>
    </location>
</feature>
<name>A0A4S2DIU6_9CLOT</name>
<accession>A0A4S2DIU6</accession>
<gene>
    <name evidence="2" type="ORF">E5347_10135</name>
</gene>
<comment type="caution">
    <text evidence="2">The sequence shown here is derived from an EMBL/GenBank/DDBJ whole genome shotgun (WGS) entry which is preliminary data.</text>
</comment>
<proteinExistence type="predicted"/>
<evidence type="ECO:0000313" key="3">
    <source>
        <dbReference type="Proteomes" id="UP000306888"/>
    </source>
</evidence>
<organism evidence="2 3">
    <name type="scientific">Clostridium sartagoforme</name>
    <dbReference type="NCBI Taxonomy" id="84031"/>
    <lineage>
        <taxon>Bacteria</taxon>
        <taxon>Bacillati</taxon>
        <taxon>Bacillota</taxon>
        <taxon>Clostridia</taxon>
        <taxon>Eubacteriales</taxon>
        <taxon>Clostridiaceae</taxon>
        <taxon>Clostridium</taxon>
    </lineage>
</organism>
<dbReference type="Proteomes" id="UP000306888">
    <property type="component" value="Unassembled WGS sequence"/>
</dbReference>
<feature type="transmembrane region" description="Helical" evidence="1">
    <location>
        <begin position="71"/>
        <end position="88"/>
    </location>
</feature>
<reference evidence="2 3" key="1">
    <citation type="submission" date="2019-04" db="EMBL/GenBank/DDBJ databases">
        <title>Microbes associate with the intestines of laboratory mice.</title>
        <authorList>
            <person name="Navarre W."/>
            <person name="Wong E."/>
            <person name="Huang K."/>
            <person name="Tropini C."/>
            <person name="Ng K."/>
            <person name="Yu B."/>
        </authorList>
    </citation>
    <scope>NUCLEOTIDE SEQUENCE [LARGE SCALE GENOMIC DNA]</scope>
    <source>
        <strain evidence="2 3">NM50_B9-20</strain>
    </source>
</reference>
<feature type="transmembrane region" description="Helical" evidence="1">
    <location>
        <begin position="6"/>
        <end position="25"/>
    </location>
</feature>
<keyword evidence="1" id="KW-1133">Transmembrane helix</keyword>
<protein>
    <submittedName>
        <fullName evidence="2">Uncharacterized protein</fullName>
    </submittedName>
</protein>
<keyword evidence="3" id="KW-1185">Reference proteome</keyword>
<evidence type="ECO:0000313" key="2">
    <source>
        <dbReference type="EMBL" id="TGY42086.1"/>
    </source>
</evidence>
<sequence length="103" mass="11920">MYEKALFFIIVLSSMVGNSIGYLIFFKALKNPFRYIANTRKKKIISIVVLIILCGVVGSIFDSFNIYFKEIFQWTVIGVLTSINSRIINTEREDKKMDVKKVE</sequence>
<dbReference type="EMBL" id="SRYR01000004">
    <property type="protein sequence ID" value="TGY42086.1"/>
    <property type="molecule type" value="Genomic_DNA"/>
</dbReference>
<evidence type="ECO:0000256" key="1">
    <source>
        <dbReference type="SAM" id="Phobius"/>
    </source>
</evidence>
<dbReference type="AlphaFoldDB" id="A0A4S2DIU6"/>
<keyword evidence="1" id="KW-0472">Membrane</keyword>
<keyword evidence="1" id="KW-0812">Transmembrane</keyword>
<dbReference type="RefSeq" id="WP_136007005.1">
    <property type="nucleotide sequence ID" value="NZ_SRYR01000004.1"/>
</dbReference>